<evidence type="ECO:0000256" key="3">
    <source>
        <dbReference type="ARBA" id="ARBA00022598"/>
    </source>
</evidence>
<dbReference type="InterPro" id="IPR036690">
    <property type="entry name" value="Fdx_antiC-bd_sf"/>
</dbReference>
<organism evidence="12 13">
    <name type="scientific">Candidatus Amesbacteria bacterium RIFCSPLOWO2_01_FULL_48_25</name>
    <dbReference type="NCBI Taxonomy" id="1797259"/>
    <lineage>
        <taxon>Bacteria</taxon>
        <taxon>Candidatus Amesiibacteriota</taxon>
    </lineage>
</organism>
<dbReference type="EMBL" id="MEXN01000005">
    <property type="protein sequence ID" value="OGD03780.1"/>
    <property type="molecule type" value="Genomic_DNA"/>
</dbReference>
<sequence length="600" mass="67439">MQILIPDSWLREYLQTDAKLKEIQKALSLCGPSVERMHKSGDDFIYDIEVTTNRVDCMSVYGIAREAAAILPRFNHPTKLLSDPFDTKLSFKTADSVDYLKVKIDPTLCSRFSAILIKNVSVKPPPNWLIKKLESVGMRGLNNVVDISNLLMHELGQPTHTFDYDKIADRLMTLRESRVGESIITLDGKTHKLPGQDIVIEDGSGKLIDLCGIMGGLNSAVGNDTKNVLLFVQTYKPNHIRRTSMALAHRTSAAVLFEKGLPSESVLPTMEKALQLFKDLTGGQPETTAIDIINEKAYSKSVTASPDFINSRLGIDLAPKEIKDILASIGITDKIPWWRKSDINIPEDLVEEVARIYGYHNLPSQLMSGPLPTNRANDSEFYWISRIKSALKHWGFTETYTYSLVREDSGLRLKNPLSSEWTYLRTSLSHSQVISENLGRVKQLNLFEIANVYLPQKNGLPTEEMHLLISTTDLNHSKLKGTIEALQIDLGADFHFQIDANPTCLSCEIDLSKILPTATSLRKFTPISQFPPIIEDINVTLNTNYDTLINQIKKISPLIKQVDLIDKFGDKFTLRLTFHSDTKQLSSSDIAPIREKLFRL</sequence>
<dbReference type="SUPFAM" id="SSF56037">
    <property type="entry name" value="PheT/TilS domain"/>
    <property type="match status" value="1"/>
</dbReference>
<dbReference type="STRING" id="1797259.A2989_03805"/>
<dbReference type="SUPFAM" id="SSF55681">
    <property type="entry name" value="Class II aaRS and biotin synthetases"/>
    <property type="match status" value="1"/>
</dbReference>
<evidence type="ECO:0000256" key="5">
    <source>
        <dbReference type="ARBA" id="ARBA00022741"/>
    </source>
</evidence>
<dbReference type="GO" id="GO:0004826">
    <property type="term" value="F:phenylalanine-tRNA ligase activity"/>
    <property type="evidence" value="ECO:0007669"/>
    <property type="project" value="UniProtKB-EC"/>
</dbReference>
<comment type="caution">
    <text evidence="12">The sequence shown here is derived from an EMBL/GenBank/DDBJ whole genome shotgun (WGS) entry which is preliminary data.</text>
</comment>
<evidence type="ECO:0000256" key="2">
    <source>
        <dbReference type="ARBA" id="ARBA00012814"/>
    </source>
</evidence>
<feature type="domain" description="FDX-ACB" evidence="10">
    <location>
        <begin position="528"/>
        <end position="600"/>
    </location>
</feature>
<keyword evidence="7" id="KW-0460">Magnesium</keyword>
<dbReference type="InterPro" id="IPR045060">
    <property type="entry name" value="Phe-tRNA-ligase_IIc_bsu"/>
</dbReference>
<keyword evidence="9" id="KW-0030">Aminoacyl-tRNA synthetase</keyword>
<dbReference type="InterPro" id="IPR005146">
    <property type="entry name" value="B3/B4_tRNA-bd"/>
</dbReference>
<dbReference type="GO" id="GO:0000287">
    <property type="term" value="F:magnesium ion binding"/>
    <property type="evidence" value="ECO:0007669"/>
    <property type="project" value="InterPro"/>
</dbReference>
<evidence type="ECO:0000313" key="12">
    <source>
        <dbReference type="EMBL" id="OGD03780.1"/>
    </source>
</evidence>
<dbReference type="GO" id="GO:0003723">
    <property type="term" value="F:RNA binding"/>
    <property type="evidence" value="ECO:0007669"/>
    <property type="project" value="InterPro"/>
</dbReference>
<keyword evidence="8" id="KW-0648">Protein biosynthesis</keyword>
<dbReference type="Pfam" id="PF03483">
    <property type="entry name" value="B3_4"/>
    <property type="match status" value="1"/>
</dbReference>
<gene>
    <name evidence="12" type="ORF">A2989_03805</name>
</gene>
<evidence type="ECO:0000256" key="6">
    <source>
        <dbReference type="ARBA" id="ARBA00022840"/>
    </source>
</evidence>
<proteinExistence type="predicted"/>
<dbReference type="SMART" id="SM00896">
    <property type="entry name" value="FDX-ACB"/>
    <property type="match status" value="1"/>
</dbReference>
<keyword evidence="3" id="KW-0436">Ligase</keyword>
<dbReference type="Gene3D" id="3.30.56.10">
    <property type="match status" value="2"/>
</dbReference>
<feature type="domain" description="B5" evidence="11">
    <location>
        <begin position="297"/>
        <end position="364"/>
    </location>
</feature>
<dbReference type="Gene3D" id="3.30.930.10">
    <property type="entry name" value="Bira Bifunctional Protein, Domain 2"/>
    <property type="match status" value="1"/>
</dbReference>
<dbReference type="SMART" id="SM00874">
    <property type="entry name" value="B5"/>
    <property type="match status" value="1"/>
</dbReference>
<dbReference type="EC" id="6.1.1.20" evidence="2"/>
<evidence type="ECO:0000256" key="1">
    <source>
        <dbReference type="ARBA" id="ARBA00001946"/>
    </source>
</evidence>
<dbReference type="GO" id="GO:0006432">
    <property type="term" value="P:phenylalanyl-tRNA aminoacylation"/>
    <property type="evidence" value="ECO:0007669"/>
    <property type="project" value="InterPro"/>
</dbReference>
<accession>A0A1F4ZBU1</accession>
<dbReference type="SUPFAM" id="SSF46955">
    <property type="entry name" value="Putative DNA-binding domain"/>
    <property type="match status" value="2"/>
</dbReference>
<evidence type="ECO:0000256" key="7">
    <source>
        <dbReference type="ARBA" id="ARBA00022842"/>
    </source>
</evidence>
<dbReference type="PANTHER" id="PTHR10947:SF0">
    <property type="entry name" value="PHENYLALANINE--TRNA LIGASE BETA SUBUNIT"/>
    <property type="match status" value="1"/>
</dbReference>
<dbReference type="InterPro" id="IPR045864">
    <property type="entry name" value="aa-tRNA-synth_II/BPL/LPL"/>
</dbReference>
<dbReference type="Pfam" id="PF03484">
    <property type="entry name" value="B5"/>
    <property type="match status" value="1"/>
</dbReference>
<dbReference type="InterPro" id="IPR009061">
    <property type="entry name" value="DNA-bd_dom_put_sf"/>
</dbReference>
<keyword evidence="4" id="KW-0479">Metal-binding</keyword>
<evidence type="ECO:0000313" key="13">
    <source>
        <dbReference type="Proteomes" id="UP000177080"/>
    </source>
</evidence>
<reference evidence="12 13" key="1">
    <citation type="journal article" date="2016" name="Nat. Commun.">
        <title>Thousands of microbial genomes shed light on interconnected biogeochemical processes in an aquifer system.</title>
        <authorList>
            <person name="Anantharaman K."/>
            <person name="Brown C.T."/>
            <person name="Hug L.A."/>
            <person name="Sharon I."/>
            <person name="Castelle C.J."/>
            <person name="Probst A.J."/>
            <person name="Thomas B.C."/>
            <person name="Singh A."/>
            <person name="Wilkins M.J."/>
            <person name="Karaoz U."/>
            <person name="Brodie E.L."/>
            <person name="Williams K.H."/>
            <person name="Hubbard S.S."/>
            <person name="Banfield J.F."/>
        </authorList>
    </citation>
    <scope>NUCLEOTIDE SEQUENCE [LARGE SCALE GENOMIC DNA]</scope>
</reference>
<evidence type="ECO:0000259" key="10">
    <source>
        <dbReference type="PROSITE" id="PS51447"/>
    </source>
</evidence>
<evidence type="ECO:0000256" key="9">
    <source>
        <dbReference type="ARBA" id="ARBA00023146"/>
    </source>
</evidence>
<dbReference type="GO" id="GO:0009328">
    <property type="term" value="C:phenylalanine-tRNA ligase complex"/>
    <property type="evidence" value="ECO:0007669"/>
    <property type="project" value="TreeGrafter"/>
</dbReference>
<dbReference type="AlphaFoldDB" id="A0A1F4ZBU1"/>
<keyword evidence="6" id="KW-0067">ATP-binding</keyword>
<evidence type="ECO:0000256" key="4">
    <source>
        <dbReference type="ARBA" id="ARBA00022723"/>
    </source>
</evidence>
<dbReference type="InterPro" id="IPR005147">
    <property type="entry name" value="tRNA_synthase_B5-dom"/>
</dbReference>
<dbReference type="InterPro" id="IPR005121">
    <property type="entry name" value="Fdx_antiC-bd"/>
</dbReference>
<protein>
    <recommendedName>
        <fullName evidence="2">phenylalanine--tRNA ligase</fullName>
        <ecNumber evidence="2">6.1.1.20</ecNumber>
    </recommendedName>
</protein>
<name>A0A1F4ZBU1_9BACT</name>
<dbReference type="Pfam" id="PF17759">
    <property type="entry name" value="tRNA_synthFbeta"/>
    <property type="match status" value="1"/>
</dbReference>
<dbReference type="GO" id="GO:0005524">
    <property type="term" value="F:ATP binding"/>
    <property type="evidence" value="ECO:0007669"/>
    <property type="project" value="UniProtKB-KW"/>
</dbReference>
<dbReference type="InterPro" id="IPR041616">
    <property type="entry name" value="PheRS_beta_core"/>
</dbReference>
<evidence type="ECO:0000256" key="8">
    <source>
        <dbReference type="ARBA" id="ARBA00022917"/>
    </source>
</evidence>
<evidence type="ECO:0000259" key="11">
    <source>
        <dbReference type="PROSITE" id="PS51483"/>
    </source>
</evidence>
<dbReference type="PROSITE" id="PS51447">
    <property type="entry name" value="FDX_ACB"/>
    <property type="match status" value="1"/>
</dbReference>
<dbReference type="SMART" id="SM00873">
    <property type="entry name" value="B3_4"/>
    <property type="match status" value="1"/>
</dbReference>
<dbReference type="Gene3D" id="3.50.40.10">
    <property type="entry name" value="Phenylalanyl-trna Synthetase, Chain B, domain 3"/>
    <property type="match status" value="1"/>
</dbReference>
<dbReference type="PANTHER" id="PTHR10947">
    <property type="entry name" value="PHENYLALANYL-TRNA SYNTHETASE BETA CHAIN AND LEUCINE-RICH REPEAT-CONTAINING PROTEIN 47"/>
    <property type="match status" value="1"/>
</dbReference>
<dbReference type="InterPro" id="IPR020825">
    <property type="entry name" value="Phe-tRNA_synthase-like_B3/B4"/>
</dbReference>
<dbReference type="Proteomes" id="UP000177080">
    <property type="component" value="Unassembled WGS sequence"/>
</dbReference>
<comment type="cofactor">
    <cofactor evidence="1">
        <name>Mg(2+)</name>
        <dbReference type="ChEBI" id="CHEBI:18420"/>
    </cofactor>
</comment>
<keyword evidence="5" id="KW-0547">Nucleotide-binding</keyword>
<dbReference type="SUPFAM" id="SSF54991">
    <property type="entry name" value="Anticodon-binding domain of PheRS"/>
    <property type="match status" value="1"/>
</dbReference>
<dbReference type="PROSITE" id="PS51483">
    <property type="entry name" value="B5"/>
    <property type="match status" value="1"/>
</dbReference>
<dbReference type="Gene3D" id="3.30.70.380">
    <property type="entry name" value="Ferrodoxin-fold anticodon-binding domain"/>
    <property type="match status" value="1"/>
</dbReference>